<feature type="signal peptide" evidence="4">
    <location>
        <begin position="1"/>
        <end position="17"/>
    </location>
</feature>
<evidence type="ECO:0000313" key="6">
    <source>
        <dbReference type="Proteomes" id="UP000183832"/>
    </source>
</evidence>
<reference evidence="5 6" key="1">
    <citation type="submission" date="2015-04" db="EMBL/GenBank/DDBJ databases">
        <authorList>
            <person name="Syromyatnikov M.Y."/>
            <person name="Popov V.N."/>
        </authorList>
    </citation>
    <scope>NUCLEOTIDE SEQUENCE [LARGE SCALE GENOMIC DNA]</scope>
</reference>
<dbReference type="PANTHER" id="PTHR11008:SF18">
    <property type="entry name" value="BCDNA.GH05536-RELATED"/>
    <property type="match status" value="1"/>
</dbReference>
<dbReference type="InterPro" id="IPR038606">
    <property type="entry name" value="To_sf"/>
</dbReference>
<evidence type="ECO:0000256" key="3">
    <source>
        <dbReference type="ARBA" id="ARBA00060902"/>
    </source>
</evidence>
<gene>
    <name evidence="5" type="primary">similar to Protein takeout</name>
    <name evidence="5" type="ORF">CLUMA_CG009874</name>
</gene>
<dbReference type="EMBL" id="CVRI01000044">
    <property type="protein sequence ID" value="CRK96492.1"/>
    <property type="molecule type" value="Genomic_DNA"/>
</dbReference>
<proteinExistence type="inferred from homology"/>
<dbReference type="GO" id="GO:0007623">
    <property type="term" value="P:circadian rhythm"/>
    <property type="evidence" value="ECO:0007669"/>
    <property type="project" value="UniProtKB-ARBA"/>
</dbReference>
<dbReference type="Gene3D" id="3.15.10.30">
    <property type="entry name" value="Haemolymph juvenile hormone binding protein"/>
    <property type="match status" value="1"/>
</dbReference>
<sequence length="248" mass="28214">MIKCLIVLFLVLTCTLANKLPEGLTSCSRSDKAFHDCLGKAIEEALVAFKNGNKMFNVPPIDPYHIVQIDADHAKGNPNFNLRSAFVNLDVLDLSKMHISRVATKFDKKFGLKFEVLIKETTFVGNYTMNGKMVVLPIEGGGRTKILLKNTKGLFDLRGDFYEEKGETYIKVTKFKFHLEPNPATFYFEDIFKTDARLSDTINQFMNDNWELVASAMLPGYEEKLGETFKDITNNIFSRVPMNKIFLE</sequence>
<evidence type="ECO:0000256" key="1">
    <source>
        <dbReference type="ARBA" id="ARBA00022729"/>
    </source>
</evidence>
<comment type="similarity">
    <text evidence="3">Belongs to the TO family.</text>
</comment>
<dbReference type="STRING" id="568069.A0A1J1IA98"/>
<evidence type="ECO:0000256" key="2">
    <source>
        <dbReference type="ARBA" id="ARBA00023108"/>
    </source>
</evidence>
<dbReference type="FunFam" id="3.15.10.30:FF:000001">
    <property type="entry name" value="Takeout-like protein 1"/>
    <property type="match status" value="1"/>
</dbReference>
<dbReference type="AlphaFoldDB" id="A0A1J1IA98"/>
<organism evidence="5 6">
    <name type="scientific">Clunio marinus</name>
    <dbReference type="NCBI Taxonomy" id="568069"/>
    <lineage>
        <taxon>Eukaryota</taxon>
        <taxon>Metazoa</taxon>
        <taxon>Ecdysozoa</taxon>
        <taxon>Arthropoda</taxon>
        <taxon>Hexapoda</taxon>
        <taxon>Insecta</taxon>
        <taxon>Pterygota</taxon>
        <taxon>Neoptera</taxon>
        <taxon>Endopterygota</taxon>
        <taxon>Diptera</taxon>
        <taxon>Nematocera</taxon>
        <taxon>Chironomoidea</taxon>
        <taxon>Chironomidae</taxon>
        <taxon>Clunio</taxon>
    </lineage>
</organism>
<keyword evidence="2" id="KW-0090">Biological rhythms</keyword>
<keyword evidence="6" id="KW-1185">Reference proteome</keyword>
<dbReference type="Proteomes" id="UP000183832">
    <property type="component" value="Unassembled WGS sequence"/>
</dbReference>
<feature type="chain" id="PRO_5013334922" evidence="4">
    <location>
        <begin position="18"/>
        <end position="248"/>
    </location>
</feature>
<dbReference type="SMART" id="SM00700">
    <property type="entry name" value="JHBP"/>
    <property type="match status" value="1"/>
</dbReference>
<keyword evidence="1 4" id="KW-0732">Signal</keyword>
<name>A0A1J1IA98_9DIPT</name>
<dbReference type="GO" id="GO:0005615">
    <property type="term" value="C:extracellular space"/>
    <property type="evidence" value="ECO:0007669"/>
    <property type="project" value="TreeGrafter"/>
</dbReference>
<protein>
    <submittedName>
        <fullName evidence="5">CLUMA_CG009874, isoform A</fullName>
    </submittedName>
</protein>
<dbReference type="PANTHER" id="PTHR11008">
    <property type="entry name" value="PROTEIN TAKEOUT-LIKE PROTEIN"/>
    <property type="match status" value="1"/>
</dbReference>
<evidence type="ECO:0000256" key="4">
    <source>
        <dbReference type="SAM" id="SignalP"/>
    </source>
</evidence>
<dbReference type="InterPro" id="IPR010562">
    <property type="entry name" value="Haemolymph_juvenile_hormone-bd"/>
</dbReference>
<evidence type="ECO:0000313" key="5">
    <source>
        <dbReference type="EMBL" id="CRK96492.1"/>
    </source>
</evidence>
<dbReference type="OrthoDB" id="8190514at2759"/>
<accession>A0A1J1IA98</accession>
<dbReference type="Pfam" id="PF06585">
    <property type="entry name" value="JHBP"/>
    <property type="match status" value="1"/>
</dbReference>